<evidence type="ECO:0000256" key="5">
    <source>
        <dbReference type="ARBA" id="ARBA00022692"/>
    </source>
</evidence>
<feature type="transmembrane region" description="Helical" evidence="9">
    <location>
        <begin position="315"/>
        <end position="336"/>
    </location>
</feature>
<dbReference type="Proteomes" id="UP000095094">
    <property type="component" value="Unassembled WGS sequence"/>
</dbReference>
<feature type="transmembrane region" description="Helical" evidence="9">
    <location>
        <begin position="239"/>
        <end position="261"/>
    </location>
</feature>
<dbReference type="GO" id="GO:0009401">
    <property type="term" value="P:phosphoenolpyruvate-dependent sugar phosphotransferase system"/>
    <property type="evidence" value="ECO:0007669"/>
    <property type="project" value="InterPro"/>
</dbReference>
<dbReference type="PANTHER" id="PTHR33989">
    <property type="match status" value="1"/>
</dbReference>
<dbReference type="GO" id="GO:1901264">
    <property type="term" value="P:carbohydrate derivative transport"/>
    <property type="evidence" value="ECO:0007669"/>
    <property type="project" value="TreeGrafter"/>
</dbReference>
<keyword evidence="7 8" id="KW-0472">Membrane</keyword>
<keyword evidence="6 9" id="KW-1133">Transmembrane helix</keyword>
<reference evidence="12" key="1">
    <citation type="submission" date="2016-09" db="EMBL/GenBank/DDBJ databases">
        <authorList>
            <person name="Gulvik C.A."/>
        </authorList>
    </citation>
    <scope>NUCLEOTIDE SEQUENCE [LARGE SCALE GENOMIC DNA]</scope>
    <source>
        <strain evidence="12">LMG 8895</strain>
    </source>
</reference>
<evidence type="ECO:0000313" key="12">
    <source>
        <dbReference type="Proteomes" id="UP000095094"/>
    </source>
</evidence>
<sequence length="425" mass="46258">MEKLISKFDNVLSGVTRFSNNKYVKSVSDSMMALIGIMIFGSFAVIFKAFPITSVAAFFQDIGIDIFFGAIYSLTIGAISIYLVFLIAKNVTLKFNLAEDGTMAGLIAIMSFFVFTPLGNFSVEDSNITAIPLTWIGTSGMFSAIIIGLLVGRAYVFMKERNWTIKMPAGVPPMVSQSFAGLIPTILIGTVSALAAYLISLTSFGNIHQVVFTVVQTPLQGLGSSIWAVMLIIAVQQFLWFLGIHGTNVIAPIVTPIWMALNVENLTAYEAGQELPNIVTHAFINIVCWSGSALGLVVLMLFVSKSQRYKEMGKISIIPALFGVTEPVIFGTPLVLNFKMAVPFIFNNSIALGLAYFLTNIGLVGRTIGAQAVFGLPLGFHASIGGSVSIIILQIVIQLILSPILWYPWFKMLDKEAYLEEQKNQ</sequence>
<dbReference type="EMBL" id="MIJY01000044">
    <property type="protein sequence ID" value="OEG09778.1"/>
    <property type="molecule type" value="Genomic_DNA"/>
</dbReference>
<name>A0A1E5GAP5_9ENTE</name>
<evidence type="ECO:0000256" key="8">
    <source>
        <dbReference type="PIRNR" id="PIRNR006351"/>
    </source>
</evidence>
<organism evidence="11 12">
    <name type="scientific">Enterococcus termitis</name>
    <dbReference type="NCBI Taxonomy" id="332950"/>
    <lineage>
        <taxon>Bacteria</taxon>
        <taxon>Bacillati</taxon>
        <taxon>Bacillota</taxon>
        <taxon>Bacilli</taxon>
        <taxon>Lactobacillales</taxon>
        <taxon>Enterococcaceae</taxon>
        <taxon>Enterococcus</taxon>
    </lineage>
</organism>
<feature type="transmembrane region" description="Helical" evidence="9">
    <location>
        <begin position="62"/>
        <end position="85"/>
    </location>
</feature>
<dbReference type="Pfam" id="PF02378">
    <property type="entry name" value="PTS_EIIC"/>
    <property type="match status" value="1"/>
</dbReference>
<evidence type="ECO:0000256" key="3">
    <source>
        <dbReference type="ARBA" id="ARBA00022475"/>
    </source>
</evidence>
<keyword evidence="3 8" id="KW-1003">Cell membrane</keyword>
<dbReference type="PROSITE" id="PS51105">
    <property type="entry name" value="PTS_EIIC_TYPE_3"/>
    <property type="match status" value="1"/>
</dbReference>
<dbReference type="GO" id="GO:0008982">
    <property type="term" value="F:protein-N(PI)-phosphohistidine-sugar phosphotransferase activity"/>
    <property type="evidence" value="ECO:0007669"/>
    <property type="project" value="UniProtKB-UniRule"/>
</dbReference>
<dbReference type="GO" id="GO:0005886">
    <property type="term" value="C:plasma membrane"/>
    <property type="evidence" value="ECO:0007669"/>
    <property type="project" value="UniProtKB-SubCell"/>
</dbReference>
<evidence type="ECO:0000259" key="10">
    <source>
        <dbReference type="PROSITE" id="PS51105"/>
    </source>
</evidence>
<evidence type="ECO:0000256" key="7">
    <source>
        <dbReference type="ARBA" id="ARBA00023136"/>
    </source>
</evidence>
<dbReference type="InterPro" id="IPR004796">
    <property type="entry name" value="PTS_IIC_cello"/>
</dbReference>
<proteinExistence type="predicted"/>
<comment type="caution">
    <text evidence="11">The sequence shown here is derived from an EMBL/GenBank/DDBJ whole genome shotgun (WGS) entry which is preliminary data.</text>
</comment>
<keyword evidence="5 9" id="KW-0812">Transmembrane</keyword>
<evidence type="ECO:0000313" key="11">
    <source>
        <dbReference type="EMBL" id="OEG09778.1"/>
    </source>
</evidence>
<feature type="transmembrane region" description="Helical" evidence="9">
    <location>
        <begin position="97"/>
        <end position="115"/>
    </location>
</feature>
<keyword evidence="12" id="KW-1185">Reference proteome</keyword>
<dbReference type="InterPro" id="IPR004501">
    <property type="entry name" value="PTS_EIIC_3"/>
</dbReference>
<dbReference type="InterPro" id="IPR003352">
    <property type="entry name" value="PTS_EIIC"/>
</dbReference>
<keyword evidence="4 8" id="KW-0762">Sugar transport</keyword>
<protein>
    <recommendedName>
        <fullName evidence="8">Permease IIC component</fullName>
    </recommendedName>
</protein>
<evidence type="ECO:0000256" key="4">
    <source>
        <dbReference type="ARBA" id="ARBA00022597"/>
    </source>
</evidence>
<keyword evidence="2 8" id="KW-0813">Transport</keyword>
<feature type="transmembrane region" description="Helical" evidence="9">
    <location>
        <begin position="281"/>
        <end position="303"/>
    </location>
</feature>
<dbReference type="RefSeq" id="WP_069664531.1">
    <property type="nucleotide sequence ID" value="NZ_JBHUJJ010000001.1"/>
</dbReference>
<feature type="domain" description="PTS EIIC type-3" evidence="10">
    <location>
        <begin position="8"/>
        <end position="409"/>
    </location>
</feature>
<dbReference type="OrthoDB" id="1550290at2"/>
<evidence type="ECO:0000256" key="2">
    <source>
        <dbReference type="ARBA" id="ARBA00022448"/>
    </source>
</evidence>
<dbReference type="PIRSF" id="PIRSF006351">
    <property type="entry name" value="PTS_EIIC-Cellobiose"/>
    <property type="match status" value="1"/>
</dbReference>
<dbReference type="PANTHER" id="PTHR33989:SF4">
    <property type="entry name" value="PTS SYSTEM N,N'-DIACETYLCHITOBIOSE-SPECIFIC EIIC COMPONENT"/>
    <property type="match status" value="1"/>
</dbReference>
<dbReference type="InterPro" id="IPR051088">
    <property type="entry name" value="PTS_Sugar-EIIC/EIIB"/>
</dbReference>
<evidence type="ECO:0000256" key="6">
    <source>
        <dbReference type="ARBA" id="ARBA00022989"/>
    </source>
</evidence>
<feature type="transmembrane region" description="Helical" evidence="9">
    <location>
        <begin position="135"/>
        <end position="158"/>
    </location>
</feature>
<dbReference type="NCBIfam" id="TIGR00410">
    <property type="entry name" value="lacE"/>
    <property type="match status" value="1"/>
</dbReference>
<comment type="function">
    <text evidence="8">The phosphoenolpyruvate-dependent sugar phosphotransferase system (PTS), a major carbohydrate active -transport system, catalyzes the phosphorylation of incoming sugar substrates concomitant with their translocation across the cell membrane.</text>
</comment>
<feature type="transmembrane region" description="Helical" evidence="9">
    <location>
        <begin position="342"/>
        <end position="363"/>
    </location>
</feature>
<feature type="transmembrane region" description="Helical" evidence="9">
    <location>
        <begin position="31"/>
        <end position="50"/>
    </location>
</feature>
<gene>
    <name evidence="11" type="ORF">BCR25_09725</name>
</gene>
<accession>A0A1E5GAP5</accession>
<comment type="subcellular location">
    <subcellularLocation>
        <location evidence="1">Cell membrane</location>
        <topology evidence="1">Multi-pass membrane protein</topology>
    </subcellularLocation>
</comment>
<feature type="transmembrane region" description="Helical" evidence="9">
    <location>
        <begin position="211"/>
        <end position="232"/>
    </location>
</feature>
<evidence type="ECO:0000256" key="9">
    <source>
        <dbReference type="SAM" id="Phobius"/>
    </source>
</evidence>
<dbReference type="AlphaFoldDB" id="A0A1E5GAP5"/>
<feature type="transmembrane region" description="Helical" evidence="9">
    <location>
        <begin position="384"/>
        <end position="409"/>
    </location>
</feature>
<evidence type="ECO:0000256" key="1">
    <source>
        <dbReference type="ARBA" id="ARBA00004651"/>
    </source>
</evidence>
<feature type="transmembrane region" description="Helical" evidence="9">
    <location>
        <begin position="179"/>
        <end position="199"/>
    </location>
</feature>